<dbReference type="Gene3D" id="1.20.1510.10">
    <property type="entry name" value="Cation efflux protein transmembrane domain"/>
    <property type="match status" value="1"/>
</dbReference>
<feature type="region of interest" description="Disordered" evidence="11">
    <location>
        <begin position="75"/>
        <end position="137"/>
    </location>
</feature>
<comment type="function">
    <text evidence="10">Mitochondrial metal transporter involved in mitochondrial iron accumulation.</text>
</comment>
<evidence type="ECO:0000256" key="3">
    <source>
        <dbReference type="ARBA" id="ARBA00022434"/>
    </source>
</evidence>
<evidence type="ECO:0000259" key="13">
    <source>
        <dbReference type="Pfam" id="PF01545"/>
    </source>
</evidence>
<reference evidence="14 15" key="1">
    <citation type="journal article" date="2012" name="PLoS ONE">
        <title>Sequence and analysis of the genome of the pathogenic yeast Candida orthopsilosis.</title>
        <authorList>
            <person name="Riccombeni A."/>
            <person name="Vidanes G."/>
            <person name="Proux-Wera E."/>
            <person name="Wolfe K.H."/>
            <person name="Butler G."/>
        </authorList>
    </citation>
    <scope>NUCLEOTIDE SEQUENCE [LARGE SCALE GENOMIC DNA]</scope>
    <source>
        <strain evidence="14 15">Co 90-125</strain>
    </source>
</reference>
<name>H8X0B9_CANO9</name>
<evidence type="ECO:0000256" key="9">
    <source>
        <dbReference type="ARBA" id="ARBA00023136"/>
    </source>
</evidence>
<keyword evidence="6 12" id="KW-0812">Transmembrane</keyword>
<dbReference type="SUPFAM" id="SSF161111">
    <property type="entry name" value="Cation efflux protein transmembrane domain-like"/>
    <property type="match status" value="1"/>
</dbReference>
<comment type="subcellular location">
    <subcellularLocation>
        <location evidence="1">Membrane</location>
        <topology evidence="1">Multi-pass membrane protein</topology>
    </subcellularLocation>
</comment>
<dbReference type="Proteomes" id="UP000005018">
    <property type="component" value="Chromosome 2"/>
</dbReference>
<evidence type="ECO:0000256" key="11">
    <source>
        <dbReference type="SAM" id="MobiDB-lite"/>
    </source>
</evidence>
<dbReference type="GeneID" id="14539191"/>
<organism evidence="14 15">
    <name type="scientific">Candida orthopsilosis (strain 90-125)</name>
    <name type="common">Yeast</name>
    <dbReference type="NCBI Taxonomy" id="1136231"/>
    <lineage>
        <taxon>Eukaryota</taxon>
        <taxon>Fungi</taxon>
        <taxon>Dikarya</taxon>
        <taxon>Ascomycota</taxon>
        <taxon>Saccharomycotina</taxon>
        <taxon>Pichiomycetes</taxon>
        <taxon>Debaryomycetaceae</taxon>
        <taxon>Candida/Lodderomyces clade</taxon>
        <taxon>Candida</taxon>
    </lineage>
</organism>
<dbReference type="GO" id="GO:0006826">
    <property type="term" value="P:iron ion transport"/>
    <property type="evidence" value="ECO:0007669"/>
    <property type="project" value="UniProtKB-KW"/>
</dbReference>
<dbReference type="GO" id="GO:0008324">
    <property type="term" value="F:monoatomic cation transmembrane transporter activity"/>
    <property type="evidence" value="ECO:0007669"/>
    <property type="project" value="InterPro"/>
</dbReference>
<dbReference type="Pfam" id="PF01545">
    <property type="entry name" value="Cation_efflux"/>
    <property type="match status" value="2"/>
</dbReference>
<keyword evidence="7 12" id="KW-1133">Transmembrane helix</keyword>
<dbReference type="GO" id="GO:0005739">
    <property type="term" value="C:mitochondrion"/>
    <property type="evidence" value="ECO:0007669"/>
    <property type="project" value="UniProtKB-ARBA"/>
</dbReference>
<evidence type="ECO:0000256" key="1">
    <source>
        <dbReference type="ARBA" id="ARBA00004141"/>
    </source>
</evidence>
<dbReference type="InterPro" id="IPR058533">
    <property type="entry name" value="Cation_efflux_TM"/>
</dbReference>
<dbReference type="OrthoDB" id="435980at2759"/>
<evidence type="ECO:0000256" key="4">
    <source>
        <dbReference type="ARBA" id="ARBA00022448"/>
    </source>
</evidence>
<proteinExistence type="inferred from homology"/>
<evidence type="ECO:0000256" key="2">
    <source>
        <dbReference type="ARBA" id="ARBA00008873"/>
    </source>
</evidence>
<dbReference type="GO" id="GO:0006879">
    <property type="term" value="P:intracellular iron ion homeostasis"/>
    <property type="evidence" value="ECO:0007669"/>
    <property type="project" value="UniProtKB-KW"/>
</dbReference>
<keyword evidence="15" id="KW-1185">Reference proteome</keyword>
<keyword evidence="5" id="KW-0410">Iron transport</keyword>
<sequence length="522" mass="57237">MFITNQLPLATPKLYRYLLSTTYKNTNSLSHQLHIKIGISTTTSATSPQHYQKHKPFLISHQLFSTLSIFQQKMSSSSSQLPSSDKDNQQQQPHKTHNKQSHSHSHSHSRTTPEADGADAHSHSHSAGSSLLHHHHSAHEPNEFLAAGTSSIKSNPAVRITWIGLIVNVALAVSKGIGGVVFHSQALVADAIHSVSDMLADFLTLATVNVAAKVGTPTKFPFGYGKIETIGSFTVSAILLFAGISVGWSSLLQIFEFVLPVQLYEIAASINIGHSHSHTDLGGVATSTHDHGHSHTHTHTPMGTELTTHREIPNINAAWLAAGSIVAKEILYKKTMQIAVETNSKVLVANAWHHRVDSLTAIVALLTVAGGVMFNIAWLDSIGGMGVSVLIIKAGWDTLKEAWYELIDRGEQPGSDLYNKVESIIAHELQSNAQLNQFKLKQLSVLSSGANTNINFVLLTQNKSIDLLTLNQYEKTLTDLIKQDDRFVRNVSIKFEVANEENTIEEKDRDDGEDKRVHTHNH</sequence>
<evidence type="ECO:0000256" key="6">
    <source>
        <dbReference type="ARBA" id="ARBA00022692"/>
    </source>
</evidence>
<evidence type="ECO:0000256" key="10">
    <source>
        <dbReference type="ARBA" id="ARBA00055037"/>
    </source>
</evidence>
<dbReference type="KEGG" id="cot:CORT_0B09270"/>
<feature type="compositionally biased region" description="Basic residues" evidence="11">
    <location>
        <begin position="94"/>
        <end position="109"/>
    </location>
</feature>
<keyword evidence="8" id="KW-0406">Ion transport</keyword>
<evidence type="ECO:0000256" key="8">
    <source>
        <dbReference type="ARBA" id="ARBA00023065"/>
    </source>
</evidence>
<gene>
    <name evidence="14" type="ORF">CORT_0B09270</name>
</gene>
<dbReference type="HOGENOM" id="CLU_013430_12_2_1"/>
<feature type="domain" description="Cation efflux protein transmembrane" evidence="13">
    <location>
        <begin position="162"/>
        <end position="255"/>
    </location>
</feature>
<keyword evidence="3" id="KW-0409">Iron storage</keyword>
<evidence type="ECO:0000256" key="5">
    <source>
        <dbReference type="ARBA" id="ARBA00022496"/>
    </source>
</evidence>
<dbReference type="InterPro" id="IPR050291">
    <property type="entry name" value="CDF_Transporter"/>
</dbReference>
<dbReference type="AlphaFoldDB" id="H8X0B9"/>
<keyword evidence="9 12" id="KW-0472">Membrane</keyword>
<dbReference type="GO" id="GO:0016020">
    <property type="term" value="C:membrane"/>
    <property type="evidence" value="ECO:0007669"/>
    <property type="project" value="UniProtKB-SubCell"/>
</dbReference>
<feature type="transmembrane region" description="Helical" evidence="12">
    <location>
        <begin position="233"/>
        <end position="255"/>
    </location>
</feature>
<dbReference type="InterPro" id="IPR027469">
    <property type="entry name" value="Cation_efflux_TMD_sf"/>
</dbReference>
<dbReference type="PANTHER" id="PTHR43840:SF15">
    <property type="entry name" value="MITOCHONDRIAL METAL TRANSPORTER 1-RELATED"/>
    <property type="match status" value="1"/>
</dbReference>
<dbReference type="RefSeq" id="XP_003868066.1">
    <property type="nucleotide sequence ID" value="XM_003868018.1"/>
</dbReference>
<feature type="transmembrane region" description="Helical" evidence="12">
    <location>
        <begin position="359"/>
        <end position="379"/>
    </location>
</feature>
<dbReference type="PANTHER" id="PTHR43840">
    <property type="entry name" value="MITOCHONDRIAL METAL TRANSPORTER 1-RELATED"/>
    <property type="match status" value="1"/>
</dbReference>
<protein>
    <submittedName>
        <fullName evidence="14">Mmt2 protein</fullName>
    </submittedName>
</protein>
<comment type="similarity">
    <text evidence="2">Belongs to the cation diffusion facilitator (CDF) transporter (TC 2.A.4) family. SLC30A subfamily.</text>
</comment>
<dbReference type="FunFam" id="1.20.1510.10:FF:000013">
    <property type="entry name" value="Cation efflux family protein"/>
    <property type="match status" value="2"/>
</dbReference>
<evidence type="ECO:0000256" key="7">
    <source>
        <dbReference type="ARBA" id="ARBA00022989"/>
    </source>
</evidence>
<accession>H8X0B9</accession>
<evidence type="ECO:0000256" key="12">
    <source>
        <dbReference type="SAM" id="Phobius"/>
    </source>
</evidence>
<dbReference type="EMBL" id="HE681720">
    <property type="protein sequence ID" value="CCG22631.1"/>
    <property type="molecule type" value="Genomic_DNA"/>
</dbReference>
<keyword evidence="3" id="KW-0408">Iron</keyword>
<keyword evidence="4" id="KW-0813">Transport</keyword>
<dbReference type="eggNOG" id="KOG1485">
    <property type="taxonomic scope" value="Eukaryota"/>
</dbReference>
<evidence type="ECO:0000313" key="14">
    <source>
        <dbReference type="EMBL" id="CCG22631.1"/>
    </source>
</evidence>
<feature type="domain" description="Cation efflux protein transmembrane" evidence="13">
    <location>
        <begin position="309"/>
        <end position="407"/>
    </location>
</feature>
<evidence type="ECO:0000313" key="15">
    <source>
        <dbReference type="Proteomes" id="UP000005018"/>
    </source>
</evidence>